<keyword evidence="3" id="KW-0804">Transcription</keyword>
<feature type="DNA-binding region" description="H-T-H motif" evidence="4">
    <location>
        <begin position="56"/>
        <end position="75"/>
    </location>
</feature>
<dbReference type="EMBL" id="CP124545">
    <property type="protein sequence ID" value="WGV50089.2"/>
    <property type="molecule type" value="Genomic_DNA"/>
</dbReference>
<reference evidence="7" key="2">
    <citation type="submission" date="2023-08" db="EMBL/GenBank/DDBJ databases">
        <title>Isolation and Characterization of Rhodococcus erythropolis MGMM8.</title>
        <authorList>
            <person name="Diabankana R.G.C."/>
            <person name="Afordoanyi D.M."/>
            <person name="Validov S.Z."/>
        </authorList>
    </citation>
    <scope>NUCLEOTIDE SEQUENCE</scope>
    <source>
        <strain evidence="7">MGMM8</strain>
    </source>
</reference>
<accession>A0A0C2WIW7</accession>
<evidence type="ECO:0000313" key="7">
    <source>
        <dbReference type="EMBL" id="WGV50089.2"/>
    </source>
</evidence>
<evidence type="ECO:0000313" key="8">
    <source>
        <dbReference type="Proteomes" id="UP000325576"/>
    </source>
</evidence>
<dbReference type="AlphaFoldDB" id="A0A0C2WIW7"/>
<dbReference type="Pfam" id="PF02909">
    <property type="entry name" value="TetR_C_1"/>
    <property type="match status" value="1"/>
</dbReference>
<dbReference type="InterPro" id="IPR036271">
    <property type="entry name" value="Tet_transcr_reg_TetR-rel_C_sf"/>
</dbReference>
<evidence type="ECO:0000259" key="5">
    <source>
        <dbReference type="PROSITE" id="PS50977"/>
    </source>
</evidence>
<dbReference type="InterPro" id="IPR001647">
    <property type="entry name" value="HTH_TetR"/>
</dbReference>
<dbReference type="SUPFAM" id="SSF48498">
    <property type="entry name" value="Tetracyclin repressor-like, C-terminal domain"/>
    <property type="match status" value="1"/>
</dbReference>
<feature type="domain" description="HTH tetR-type" evidence="5">
    <location>
        <begin position="33"/>
        <end position="93"/>
    </location>
</feature>
<evidence type="ECO:0000256" key="1">
    <source>
        <dbReference type="ARBA" id="ARBA00023015"/>
    </source>
</evidence>
<dbReference type="InterPro" id="IPR009057">
    <property type="entry name" value="Homeodomain-like_sf"/>
</dbReference>
<dbReference type="InterPro" id="IPR004111">
    <property type="entry name" value="Repressor_TetR_C"/>
</dbReference>
<dbReference type="GO" id="GO:0000976">
    <property type="term" value="F:transcription cis-regulatory region binding"/>
    <property type="evidence" value="ECO:0007669"/>
    <property type="project" value="TreeGrafter"/>
</dbReference>
<dbReference type="Proteomes" id="UP000325576">
    <property type="component" value="Unassembled WGS sequence"/>
</dbReference>
<dbReference type="PANTHER" id="PTHR30055:SF151">
    <property type="entry name" value="TRANSCRIPTIONAL REGULATORY PROTEIN"/>
    <property type="match status" value="1"/>
</dbReference>
<evidence type="ECO:0000313" key="6">
    <source>
        <dbReference type="EMBL" id="KAB2582901.1"/>
    </source>
</evidence>
<protein>
    <submittedName>
        <fullName evidence="6">TetR family transcriptional regulator</fullName>
    </submittedName>
    <submittedName>
        <fullName evidence="7">TetR/AcrR family transcriptional regulator C-terminal domain-containing protein</fullName>
    </submittedName>
</protein>
<keyword evidence="2 4" id="KW-0238">DNA-binding</keyword>
<sequence>MNKQAGRRDIARTISLLWRQPETPSGRRGPKPALSTDSVVDAAIEVADANPTTPLSMRMIGDHLGRTAMSLYTYIPGKDELLDLMYDRVHAELPPIADTGDWRMALSDWAAALFALHTRHPWTLDVSLARPVLGPHEQAGLESLLSILYSTGLDAPIIRRSVSMIFHFIRGSARTLAEIRSASTIGDSEFHWWAESSAALADAAPDFADDFPHTMQLGREAPPVPGGDFYLERETEESFTQGLQILLDGIESRIRKHS</sequence>
<dbReference type="GO" id="GO:0045892">
    <property type="term" value="P:negative regulation of DNA-templated transcription"/>
    <property type="evidence" value="ECO:0007669"/>
    <property type="project" value="InterPro"/>
</dbReference>
<reference evidence="6 8" key="1">
    <citation type="journal article" date="2017" name="Poromechanics V (2013)">
        <title>Genomic Characterization of the Arsenic-Tolerant Actinobacterium, &lt;i&gt;Rhodococcus erythropolis&lt;/i&gt; S43.</title>
        <authorList>
            <person name="Retamal-Morales G."/>
            <person name="Mehnert M."/>
            <person name="Schwabe R."/>
            <person name="Tischler D."/>
            <person name="Schloemann M."/>
            <person name="Levican G.J."/>
        </authorList>
    </citation>
    <scope>NUCLEOTIDE SEQUENCE [LARGE SCALE GENOMIC DNA]</scope>
    <source>
        <strain evidence="6 8">S43</strain>
    </source>
</reference>
<dbReference type="Gene3D" id="1.10.10.60">
    <property type="entry name" value="Homeodomain-like"/>
    <property type="match status" value="1"/>
</dbReference>
<name>A0A0C2WIW7_RHOER</name>
<dbReference type="EMBL" id="MRBO01000621">
    <property type="protein sequence ID" value="KAB2582901.1"/>
    <property type="molecule type" value="Genomic_DNA"/>
</dbReference>
<organism evidence="6 8">
    <name type="scientific">Rhodococcus erythropolis</name>
    <name type="common">Arthrobacter picolinophilus</name>
    <dbReference type="NCBI Taxonomy" id="1833"/>
    <lineage>
        <taxon>Bacteria</taxon>
        <taxon>Bacillati</taxon>
        <taxon>Actinomycetota</taxon>
        <taxon>Actinomycetes</taxon>
        <taxon>Mycobacteriales</taxon>
        <taxon>Nocardiaceae</taxon>
        <taxon>Rhodococcus</taxon>
        <taxon>Rhodococcus erythropolis group</taxon>
    </lineage>
</organism>
<keyword evidence="1" id="KW-0805">Transcription regulation</keyword>
<evidence type="ECO:0000256" key="3">
    <source>
        <dbReference type="ARBA" id="ARBA00023163"/>
    </source>
</evidence>
<evidence type="ECO:0000256" key="4">
    <source>
        <dbReference type="PROSITE-ProRule" id="PRU00335"/>
    </source>
</evidence>
<dbReference type="PANTHER" id="PTHR30055">
    <property type="entry name" value="HTH-TYPE TRANSCRIPTIONAL REGULATOR RUTR"/>
    <property type="match status" value="1"/>
</dbReference>
<gene>
    <name evidence="6" type="ORF">BS297_23385</name>
    <name evidence="7" type="ORF">QIE55_02320</name>
</gene>
<proteinExistence type="predicted"/>
<dbReference type="SUPFAM" id="SSF46689">
    <property type="entry name" value="Homeodomain-like"/>
    <property type="match status" value="1"/>
</dbReference>
<dbReference type="InterPro" id="IPR050109">
    <property type="entry name" value="HTH-type_TetR-like_transc_reg"/>
</dbReference>
<dbReference type="RefSeq" id="WP_042950467.1">
    <property type="nucleotide sequence ID" value="NZ_CP124545.1"/>
</dbReference>
<dbReference type="GO" id="GO:0003700">
    <property type="term" value="F:DNA-binding transcription factor activity"/>
    <property type="evidence" value="ECO:0007669"/>
    <property type="project" value="TreeGrafter"/>
</dbReference>
<evidence type="ECO:0000256" key="2">
    <source>
        <dbReference type="ARBA" id="ARBA00023125"/>
    </source>
</evidence>
<dbReference type="Proteomes" id="UP001230933">
    <property type="component" value="Chromosome"/>
</dbReference>
<dbReference type="Gene3D" id="1.10.357.10">
    <property type="entry name" value="Tetracycline Repressor, domain 2"/>
    <property type="match status" value="1"/>
</dbReference>
<dbReference type="PROSITE" id="PS50977">
    <property type="entry name" value="HTH_TETR_2"/>
    <property type="match status" value="1"/>
</dbReference>